<reference evidence="1 2" key="1">
    <citation type="journal article" date="2023" name="Nucleic Acids Res.">
        <title>The hologenome of Daphnia magna reveals possible DNA methylation and microbiome-mediated evolution of the host genome.</title>
        <authorList>
            <person name="Chaturvedi A."/>
            <person name="Li X."/>
            <person name="Dhandapani V."/>
            <person name="Marshall H."/>
            <person name="Kissane S."/>
            <person name="Cuenca-Cambronero M."/>
            <person name="Asole G."/>
            <person name="Calvet F."/>
            <person name="Ruiz-Romero M."/>
            <person name="Marangio P."/>
            <person name="Guigo R."/>
            <person name="Rago D."/>
            <person name="Mirbahai L."/>
            <person name="Eastwood N."/>
            <person name="Colbourne J.K."/>
            <person name="Zhou J."/>
            <person name="Mallon E."/>
            <person name="Orsini L."/>
        </authorList>
    </citation>
    <scope>NUCLEOTIDE SEQUENCE [LARGE SCALE GENOMIC DNA]</scope>
    <source>
        <strain evidence="1">LRV0_1</strain>
    </source>
</reference>
<dbReference type="PROSITE" id="PS51257">
    <property type="entry name" value="PROKAR_LIPOPROTEIN"/>
    <property type="match status" value="1"/>
</dbReference>
<comment type="caution">
    <text evidence="1">The sequence shown here is derived from an EMBL/GenBank/DDBJ whole genome shotgun (WGS) entry which is preliminary data.</text>
</comment>
<evidence type="ECO:0008006" key="3">
    <source>
        <dbReference type="Google" id="ProtNLM"/>
    </source>
</evidence>
<accession>A0ABR0B3D3</accession>
<protein>
    <recommendedName>
        <fullName evidence="3">Secreted protein</fullName>
    </recommendedName>
</protein>
<keyword evidence="2" id="KW-1185">Reference proteome</keyword>
<organism evidence="1 2">
    <name type="scientific">Daphnia magna</name>
    <dbReference type="NCBI Taxonomy" id="35525"/>
    <lineage>
        <taxon>Eukaryota</taxon>
        <taxon>Metazoa</taxon>
        <taxon>Ecdysozoa</taxon>
        <taxon>Arthropoda</taxon>
        <taxon>Crustacea</taxon>
        <taxon>Branchiopoda</taxon>
        <taxon>Diplostraca</taxon>
        <taxon>Cladocera</taxon>
        <taxon>Anomopoda</taxon>
        <taxon>Daphniidae</taxon>
        <taxon>Daphnia</taxon>
    </lineage>
</organism>
<evidence type="ECO:0000313" key="2">
    <source>
        <dbReference type="Proteomes" id="UP001234178"/>
    </source>
</evidence>
<dbReference type="EMBL" id="JAOYFB010000040">
    <property type="protein sequence ID" value="KAK4036213.1"/>
    <property type="molecule type" value="Genomic_DNA"/>
</dbReference>
<proteinExistence type="predicted"/>
<dbReference type="Proteomes" id="UP001234178">
    <property type="component" value="Unassembled WGS sequence"/>
</dbReference>
<name>A0ABR0B3D3_9CRUS</name>
<gene>
    <name evidence="1" type="ORF">OUZ56_028280</name>
</gene>
<evidence type="ECO:0000313" key="1">
    <source>
        <dbReference type="EMBL" id="KAK4036213.1"/>
    </source>
</evidence>
<sequence length="112" mass="12513">MRVKKIVGMNVKARVCSPYLALTAACVFRSPRVPPPAGLLCLDASLLERYRHPQSRGGCVCEEPVYYTYTQCTPYDAQGISRRREKIITGYPPVLERGGASQIAVVWRHTCL</sequence>